<dbReference type="Proteomes" id="UP000799424">
    <property type="component" value="Unassembled WGS sequence"/>
</dbReference>
<organism evidence="1 2">
    <name type="scientific">Ophiobolus disseminans</name>
    <dbReference type="NCBI Taxonomy" id="1469910"/>
    <lineage>
        <taxon>Eukaryota</taxon>
        <taxon>Fungi</taxon>
        <taxon>Dikarya</taxon>
        <taxon>Ascomycota</taxon>
        <taxon>Pezizomycotina</taxon>
        <taxon>Dothideomycetes</taxon>
        <taxon>Pleosporomycetidae</taxon>
        <taxon>Pleosporales</taxon>
        <taxon>Pleosporineae</taxon>
        <taxon>Phaeosphaeriaceae</taxon>
        <taxon>Ophiobolus</taxon>
    </lineage>
</organism>
<dbReference type="InterPro" id="IPR036291">
    <property type="entry name" value="NAD(P)-bd_dom_sf"/>
</dbReference>
<sequence>MVVALGKTAFIIGANRGIGWQFVHTLLDRNYTVWATHRPQSAATESLRSTSAKTFEVDYLDKASIKSATKVIPNASGGWMCS</sequence>
<reference evidence="1" key="1">
    <citation type="journal article" date="2020" name="Stud. Mycol.">
        <title>101 Dothideomycetes genomes: a test case for predicting lifestyles and emergence of pathogens.</title>
        <authorList>
            <person name="Haridas S."/>
            <person name="Albert R."/>
            <person name="Binder M."/>
            <person name="Bloem J."/>
            <person name="Labutti K."/>
            <person name="Salamov A."/>
            <person name="Andreopoulos B."/>
            <person name="Baker S."/>
            <person name="Barry K."/>
            <person name="Bills G."/>
            <person name="Bluhm B."/>
            <person name="Cannon C."/>
            <person name="Castanera R."/>
            <person name="Culley D."/>
            <person name="Daum C."/>
            <person name="Ezra D."/>
            <person name="Gonzalez J."/>
            <person name="Henrissat B."/>
            <person name="Kuo A."/>
            <person name="Liang C."/>
            <person name="Lipzen A."/>
            <person name="Lutzoni F."/>
            <person name="Magnuson J."/>
            <person name="Mondo S."/>
            <person name="Nolan M."/>
            <person name="Ohm R."/>
            <person name="Pangilinan J."/>
            <person name="Park H.-J."/>
            <person name="Ramirez L."/>
            <person name="Alfaro M."/>
            <person name="Sun H."/>
            <person name="Tritt A."/>
            <person name="Yoshinaga Y."/>
            <person name="Zwiers L.-H."/>
            <person name="Turgeon B."/>
            <person name="Goodwin S."/>
            <person name="Spatafora J."/>
            <person name="Crous P."/>
            <person name="Grigoriev I."/>
        </authorList>
    </citation>
    <scope>NUCLEOTIDE SEQUENCE</scope>
    <source>
        <strain evidence="1">CBS 113818</strain>
    </source>
</reference>
<dbReference type="Gene3D" id="3.40.50.720">
    <property type="entry name" value="NAD(P)-binding Rossmann-like Domain"/>
    <property type="match status" value="1"/>
</dbReference>
<gene>
    <name evidence="1" type="ORF">CC86DRAFT_404725</name>
</gene>
<accession>A0A6A7A8B5</accession>
<proteinExistence type="predicted"/>
<evidence type="ECO:0000313" key="2">
    <source>
        <dbReference type="Proteomes" id="UP000799424"/>
    </source>
</evidence>
<dbReference type="EMBL" id="MU006222">
    <property type="protein sequence ID" value="KAF2828845.1"/>
    <property type="molecule type" value="Genomic_DNA"/>
</dbReference>
<dbReference type="OrthoDB" id="5296at2759"/>
<name>A0A6A7A8B5_9PLEO</name>
<dbReference type="AlphaFoldDB" id="A0A6A7A8B5"/>
<keyword evidence="2" id="KW-1185">Reference proteome</keyword>
<evidence type="ECO:0008006" key="3">
    <source>
        <dbReference type="Google" id="ProtNLM"/>
    </source>
</evidence>
<dbReference type="SUPFAM" id="SSF51735">
    <property type="entry name" value="NAD(P)-binding Rossmann-fold domains"/>
    <property type="match status" value="1"/>
</dbReference>
<dbReference type="Pfam" id="PF00106">
    <property type="entry name" value="adh_short"/>
    <property type="match status" value="1"/>
</dbReference>
<dbReference type="InterPro" id="IPR002347">
    <property type="entry name" value="SDR_fam"/>
</dbReference>
<protein>
    <recommendedName>
        <fullName evidence="3">NAD(P)-binding protein</fullName>
    </recommendedName>
</protein>
<evidence type="ECO:0000313" key="1">
    <source>
        <dbReference type="EMBL" id="KAF2828845.1"/>
    </source>
</evidence>